<evidence type="ECO:0000256" key="1">
    <source>
        <dbReference type="ARBA" id="ARBA00004496"/>
    </source>
</evidence>
<dbReference type="GO" id="GO:1990837">
    <property type="term" value="F:sequence-specific double-stranded DNA binding"/>
    <property type="evidence" value="ECO:0007669"/>
    <property type="project" value="TreeGrafter"/>
</dbReference>
<evidence type="ECO:0000259" key="13">
    <source>
        <dbReference type="PROSITE" id="PS50118"/>
    </source>
</evidence>
<evidence type="ECO:0000313" key="15">
    <source>
        <dbReference type="Proteomes" id="UP001044222"/>
    </source>
</evidence>
<dbReference type="Pfam" id="PF00505">
    <property type="entry name" value="HMG_box"/>
    <property type="match status" value="1"/>
</dbReference>
<keyword evidence="3" id="KW-0678">Repressor</keyword>
<keyword evidence="8 12" id="KW-0539">Nucleus</keyword>
<evidence type="ECO:0000256" key="12">
    <source>
        <dbReference type="PROSITE-ProRule" id="PRU00267"/>
    </source>
</evidence>
<dbReference type="InterPro" id="IPR036910">
    <property type="entry name" value="HMG_box_dom_sf"/>
</dbReference>
<dbReference type="SUPFAM" id="SSF47095">
    <property type="entry name" value="HMG-box"/>
    <property type="match status" value="1"/>
</dbReference>
<proteinExistence type="predicted"/>
<protein>
    <recommendedName>
        <fullName evidence="11">Transcription factor SOX-30</fullName>
    </recommendedName>
</protein>
<evidence type="ECO:0000313" key="14">
    <source>
        <dbReference type="EMBL" id="KAG5844263.1"/>
    </source>
</evidence>
<dbReference type="PANTHER" id="PTHR47279:SF1">
    <property type="entry name" value="TRANSCRIPTION FACTOR SOX-30"/>
    <property type="match status" value="1"/>
</dbReference>
<dbReference type="Proteomes" id="UP001044222">
    <property type="component" value="Chromosome 8"/>
</dbReference>
<evidence type="ECO:0000256" key="4">
    <source>
        <dbReference type="ARBA" id="ARBA00023015"/>
    </source>
</evidence>
<keyword evidence="15" id="KW-1185">Reference proteome</keyword>
<keyword evidence="4" id="KW-0805">Transcription regulation</keyword>
<evidence type="ECO:0000256" key="5">
    <source>
        <dbReference type="ARBA" id="ARBA00023125"/>
    </source>
</evidence>
<keyword evidence="6" id="KW-0010">Activator</keyword>
<dbReference type="SMART" id="SM00398">
    <property type="entry name" value="HMG"/>
    <property type="match status" value="1"/>
</dbReference>
<sequence>MLPYKDAIAAQPTAHTLNATTRLPNNRFMLTASSEPINPSYLKLFEPKVSVNTAGLNFTIPPSEAGNLEITHSKNSSGNIKRPMNAFMVWSRIHRGALSRVNPKATNADISVQLGVEWSKLSEEQKTPYYEEAYKLKHKHSQEFPDWVYQPKPAKRKCYSSGVMASTGPSSSQSPLTPVTWANRPYSMVAPTSINQRYSTTHMVTTGHGGHAILPGMNPTLPQTASPPVIYLQSNPLHTLQSWAKLPERSEAGTSRPLPPSLANHIEPSLSLMTKEVVSSPFQRITAAQPYYSPAPQLSVDMPLPSMPPCSSALQMPLPNLSHLCMYASPPLPHPTSLFPYHQAFCMPGPQFYPTCPCTYPSSACNYSELSYPAGDPVYYDDGCQKHEAMFSAVNREYMFRDRGEGSGHSGGHGVPGPEFMNSDPHALEEVYTVPAAENASHVQTVNIINEDNEEEERVLRVL</sequence>
<evidence type="ECO:0000256" key="10">
    <source>
        <dbReference type="ARBA" id="ARBA00063959"/>
    </source>
</evidence>
<dbReference type="GO" id="GO:0005634">
    <property type="term" value="C:nucleus"/>
    <property type="evidence" value="ECO:0007669"/>
    <property type="project" value="UniProtKB-UniRule"/>
</dbReference>
<dbReference type="FunFam" id="1.10.30.10:FF:000027">
    <property type="entry name" value="Transcription factor SOX-30"/>
    <property type="match status" value="1"/>
</dbReference>
<evidence type="ECO:0000256" key="8">
    <source>
        <dbReference type="ARBA" id="ARBA00023242"/>
    </source>
</evidence>
<dbReference type="Gene3D" id="1.10.30.10">
    <property type="entry name" value="High mobility group box domain"/>
    <property type="match status" value="1"/>
</dbReference>
<evidence type="ECO:0000256" key="9">
    <source>
        <dbReference type="ARBA" id="ARBA00054217"/>
    </source>
</evidence>
<dbReference type="AlphaFoldDB" id="A0A9D3MB78"/>
<keyword evidence="7" id="KW-0804">Transcription</keyword>
<keyword evidence="5 12" id="KW-0238">DNA-binding</keyword>
<evidence type="ECO:0000256" key="3">
    <source>
        <dbReference type="ARBA" id="ARBA00022491"/>
    </source>
</evidence>
<gene>
    <name evidence="14" type="ORF">ANANG_G00160520</name>
</gene>
<dbReference type="PANTHER" id="PTHR47279">
    <property type="entry name" value="TRANSCRIPTION FACTOR SOX-30"/>
    <property type="match status" value="1"/>
</dbReference>
<dbReference type="InterPro" id="IPR052856">
    <property type="entry name" value="SOX30_TF"/>
</dbReference>
<evidence type="ECO:0000256" key="11">
    <source>
        <dbReference type="ARBA" id="ARBA00070331"/>
    </source>
</evidence>
<dbReference type="PROSITE" id="PS50118">
    <property type="entry name" value="HMG_BOX_2"/>
    <property type="match status" value="1"/>
</dbReference>
<keyword evidence="2" id="KW-0963">Cytoplasm</keyword>
<feature type="domain" description="HMG box" evidence="13">
    <location>
        <begin position="80"/>
        <end position="148"/>
    </location>
</feature>
<evidence type="ECO:0000256" key="6">
    <source>
        <dbReference type="ARBA" id="ARBA00023159"/>
    </source>
</evidence>
<feature type="DNA-binding region" description="HMG box" evidence="12">
    <location>
        <begin position="80"/>
        <end position="148"/>
    </location>
</feature>
<evidence type="ECO:0000256" key="7">
    <source>
        <dbReference type="ARBA" id="ARBA00023163"/>
    </source>
</evidence>
<comment type="subunit">
    <text evidence="10">Interacts with CTNNB1, competitively inhibiting CTNNB1-TCF7L2/TCF4 interaction.</text>
</comment>
<comment type="subcellular location">
    <subcellularLocation>
        <location evidence="1">Cytoplasm</location>
    </subcellularLocation>
</comment>
<accession>A0A9D3MB78</accession>
<dbReference type="GO" id="GO:0001228">
    <property type="term" value="F:DNA-binding transcription activator activity, RNA polymerase II-specific"/>
    <property type="evidence" value="ECO:0007669"/>
    <property type="project" value="UniProtKB-ARBA"/>
</dbReference>
<reference evidence="14" key="1">
    <citation type="submission" date="2021-01" db="EMBL/GenBank/DDBJ databases">
        <title>A chromosome-scale assembly of European eel, Anguilla anguilla.</title>
        <authorList>
            <person name="Henkel C."/>
            <person name="Jong-Raadsen S.A."/>
            <person name="Dufour S."/>
            <person name="Weltzien F.-A."/>
            <person name="Palstra A.P."/>
            <person name="Pelster B."/>
            <person name="Spaink H.P."/>
            <person name="Van Den Thillart G.E."/>
            <person name="Jansen H."/>
            <person name="Zahm M."/>
            <person name="Klopp C."/>
            <person name="Cedric C."/>
            <person name="Louis A."/>
            <person name="Berthelot C."/>
            <person name="Parey E."/>
            <person name="Roest Crollius H."/>
            <person name="Montfort J."/>
            <person name="Robinson-Rechavi M."/>
            <person name="Bucao C."/>
            <person name="Bouchez O."/>
            <person name="Gislard M."/>
            <person name="Lluch J."/>
            <person name="Milhes M."/>
            <person name="Lampietro C."/>
            <person name="Lopez Roques C."/>
            <person name="Donnadieu C."/>
            <person name="Braasch I."/>
            <person name="Desvignes T."/>
            <person name="Postlethwait J."/>
            <person name="Bobe J."/>
            <person name="Guiguen Y."/>
            <person name="Dirks R."/>
        </authorList>
    </citation>
    <scope>NUCLEOTIDE SEQUENCE</scope>
    <source>
        <strain evidence="14">Tag_6206</strain>
        <tissue evidence="14">Liver</tissue>
    </source>
</reference>
<organism evidence="14 15">
    <name type="scientific">Anguilla anguilla</name>
    <name type="common">European freshwater eel</name>
    <name type="synonym">Muraena anguilla</name>
    <dbReference type="NCBI Taxonomy" id="7936"/>
    <lineage>
        <taxon>Eukaryota</taxon>
        <taxon>Metazoa</taxon>
        <taxon>Chordata</taxon>
        <taxon>Craniata</taxon>
        <taxon>Vertebrata</taxon>
        <taxon>Euteleostomi</taxon>
        <taxon>Actinopterygii</taxon>
        <taxon>Neopterygii</taxon>
        <taxon>Teleostei</taxon>
        <taxon>Anguilliformes</taxon>
        <taxon>Anguillidae</taxon>
        <taxon>Anguilla</taxon>
    </lineage>
</organism>
<comment type="function">
    <text evidence="9">Acts both as a transcriptional activator and a repressor. Binds to the DNA sequence 5'-ACAAT-3' and shows a preference for guanine residues surrounding this core motif. Binds to its own promoter and activates its own transcription. Required to activate the expression of postmeiotic genes involved in spermiogenesis. Binds to the promoter region of CTNNB1 and represses its transcription which leads to inhibition of Wnt signaling. Also inhibits Wnt signaling by binding to the CTNNB1 protein, preventing interaction of CTNNB1 with TCF7L2/TCF4.</text>
</comment>
<dbReference type="GO" id="GO:0005737">
    <property type="term" value="C:cytoplasm"/>
    <property type="evidence" value="ECO:0007669"/>
    <property type="project" value="UniProtKB-SubCell"/>
</dbReference>
<dbReference type="EMBL" id="JAFIRN010000008">
    <property type="protein sequence ID" value="KAG5844263.1"/>
    <property type="molecule type" value="Genomic_DNA"/>
</dbReference>
<dbReference type="InterPro" id="IPR009071">
    <property type="entry name" value="HMG_box_dom"/>
</dbReference>
<name>A0A9D3MB78_ANGAN</name>
<evidence type="ECO:0000256" key="2">
    <source>
        <dbReference type="ARBA" id="ARBA00022490"/>
    </source>
</evidence>
<comment type="caution">
    <text evidence="14">The sequence shown here is derived from an EMBL/GenBank/DDBJ whole genome shotgun (WGS) entry which is preliminary data.</text>
</comment>
<dbReference type="CDD" id="cd22033">
    <property type="entry name" value="HMG-box_SoxH_SOX30"/>
    <property type="match status" value="1"/>
</dbReference>